<dbReference type="GO" id="GO:0006508">
    <property type="term" value="P:proteolysis"/>
    <property type="evidence" value="ECO:0007669"/>
    <property type="project" value="UniProtKB-KW"/>
</dbReference>
<dbReference type="InterPro" id="IPR011650">
    <property type="entry name" value="Peptidase_M20_dimer"/>
</dbReference>
<dbReference type="GO" id="GO:0046872">
    <property type="term" value="F:metal ion binding"/>
    <property type="evidence" value="ECO:0007669"/>
    <property type="project" value="UniProtKB-KW"/>
</dbReference>
<dbReference type="Pfam" id="PF07687">
    <property type="entry name" value="M20_dimer"/>
    <property type="match status" value="1"/>
</dbReference>
<reference evidence="7 8" key="1">
    <citation type="submission" date="2018-08" db="EMBL/GenBank/DDBJ databases">
        <title>A genome reference for cultivated species of the human gut microbiota.</title>
        <authorList>
            <person name="Zou Y."/>
            <person name="Xue W."/>
            <person name="Luo G."/>
        </authorList>
    </citation>
    <scope>NUCLEOTIDE SEQUENCE [LARGE SCALE GENOMIC DNA]</scope>
    <source>
        <strain evidence="7 8">AF19-13AC</strain>
    </source>
</reference>
<keyword evidence="4 7" id="KW-0378">Hydrolase</keyword>
<dbReference type="RefSeq" id="WP_029466168.1">
    <property type="nucleotide sequence ID" value="NZ_QTJW01000015.1"/>
</dbReference>
<evidence type="ECO:0000256" key="1">
    <source>
        <dbReference type="ARBA" id="ARBA00006247"/>
    </source>
</evidence>
<sequence>MEKIKFDGIEERLAGMIRIPTVNGSCREFRIDEYKNYLKAQFDTVFDTAAVLPVKDALLCRIKGSGGEAGSLPVLFTGHMDVVAAKDSDGWDYPPFSGTVTADSVWGRGSQDMKGPQCALLSAFDRRLKTGWRPVRDVWLYLSCDEETGGAVTCEAARVLEKKGIRFETVFDEGGTICEDFMGLVKGRAALFGVAEKGSLEYRFTSAAEGGHAAAAPRNSAIVKLAGLINEAEGGAMFHRELSPAVSRTLRAAAEYCTVEETRKRLRAASEDREPYTLLKEVCPQAESMLGATIAFTMIQGGTAFNVMPIEAVLTANVRVSSVETEKEVTEKLKALAERHGVCCELAGGTDASFEGSEEGFGYRVMKASVNEAYPGLPVIPFVLGGGTDSKHFCHITDEILRFSPLYSAPFQGRGVHGENESVFIEALKEAARCYDVLLGKL</sequence>
<dbReference type="InterPro" id="IPR002933">
    <property type="entry name" value="Peptidase_M20"/>
</dbReference>
<dbReference type="Pfam" id="PF01546">
    <property type="entry name" value="Peptidase_M20"/>
    <property type="match status" value="1"/>
</dbReference>
<keyword evidence="2" id="KW-0645">Protease</keyword>
<evidence type="ECO:0000256" key="4">
    <source>
        <dbReference type="ARBA" id="ARBA00022801"/>
    </source>
</evidence>
<comment type="similarity">
    <text evidence="1">Belongs to the peptidase M20A family.</text>
</comment>
<proteinExistence type="inferred from homology"/>
<dbReference type="PANTHER" id="PTHR45962">
    <property type="entry name" value="N-FATTY-ACYL-AMINO ACID SYNTHASE/HYDROLASE PM20D1"/>
    <property type="match status" value="1"/>
</dbReference>
<name>A0A3E3DHA7_9FIRM</name>
<evidence type="ECO:0000313" key="7">
    <source>
        <dbReference type="EMBL" id="RGD68623.1"/>
    </source>
</evidence>
<dbReference type="InterPro" id="IPR047177">
    <property type="entry name" value="Pept_M20A"/>
</dbReference>
<evidence type="ECO:0000256" key="5">
    <source>
        <dbReference type="ARBA" id="ARBA00022833"/>
    </source>
</evidence>
<evidence type="ECO:0000256" key="3">
    <source>
        <dbReference type="ARBA" id="ARBA00022723"/>
    </source>
</evidence>
<dbReference type="SUPFAM" id="SSF55031">
    <property type="entry name" value="Bacterial exopeptidase dimerisation domain"/>
    <property type="match status" value="1"/>
</dbReference>
<gene>
    <name evidence="7" type="ORF">DWX31_21060</name>
</gene>
<feature type="domain" description="Peptidase M20 dimerisation" evidence="6">
    <location>
        <begin position="194"/>
        <end position="340"/>
    </location>
</feature>
<dbReference type="Gene3D" id="1.10.150.900">
    <property type="match status" value="1"/>
</dbReference>
<keyword evidence="3" id="KW-0479">Metal-binding</keyword>
<dbReference type="AlphaFoldDB" id="A0A3E3DHA7"/>
<dbReference type="SUPFAM" id="SSF53187">
    <property type="entry name" value="Zn-dependent exopeptidases"/>
    <property type="match status" value="1"/>
</dbReference>
<organism evidence="7 8">
    <name type="scientific">Hungatella hathewayi</name>
    <dbReference type="NCBI Taxonomy" id="154046"/>
    <lineage>
        <taxon>Bacteria</taxon>
        <taxon>Bacillati</taxon>
        <taxon>Bacillota</taxon>
        <taxon>Clostridia</taxon>
        <taxon>Lachnospirales</taxon>
        <taxon>Lachnospiraceae</taxon>
        <taxon>Hungatella</taxon>
    </lineage>
</organism>
<comment type="caution">
    <text evidence="7">The sequence shown here is derived from an EMBL/GenBank/DDBJ whole genome shotgun (WGS) entry which is preliminary data.</text>
</comment>
<dbReference type="InterPro" id="IPR001261">
    <property type="entry name" value="ArgE/DapE_CS"/>
</dbReference>
<keyword evidence="5" id="KW-0862">Zinc</keyword>
<dbReference type="EMBL" id="QTJW01000015">
    <property type="protein sequence ID" value="RGD68623.1"/>
    <property type="molecule type" value="Genomic_DNA"/>
</dbReference>
<dbReference type="Gene3D" id="3.30.70.360">
    <property type="match status" value="1"/>
</dbReference>
<dbReference type="OrthoDB" id="9792335at2"/>
<evidence type="ECO:0000259" key="6">
    <source>
        <dbReference type="Pfam" id="PF07687"/>
    </source>
</evidence>
<accession>A0A3E3DHA7</accession>
<dbReference type="GO" id="GO:0008233">
    <property type="term" value="F:peptidase activity"/>
    <property type="evidence" value="ECO:0007669"/>
    <property type="project" value="UniProtKB-KW"/>
</dbReference>
<dbReference type="PROSITE" id="PS00758">
    <property type="entry name" value="ARGE_DAPE_CPG2_1"/>
    <property type="match status" value="1"/>
</dbReference>
<dbReference type="InterPro" id="IPR036264">
    <property type="entry name" value="Bact_exopeptidase_dim_dom"/>
</dbReference>
<dbReference type="PANTHER" id="PTHR45962:SF1">
    <property type="entry name" value="N-FATTY-ACYL-AMINO ACID SYNTHASE_HYDROLASE PM20D1"/>
    <property type="match status" value="1"/>
</dbReference>
<dbReference type="Proteomes" id="UP000261023">
    <property type="component" value="Unassembled WGS sequence"/>
</dbReference>
<evidence type="ECO:0000313" key="8">
    <source>
        <dbReference type="Proteomes" id="UP000261023"/>
    </source>
</evidence>
<evidence type="ECO:0000256" key="2">
    <source>
        <dbReference type="ARBA" id="ARBA00022670"/>
    </source>
</evidence>
<protein>
    <submittedName>
        <fullName evidence="7">M20/M25/M40 family metallo-hydrolase</fullName>
    </submittedName>
</protein>
<dbReference type="Gene3D" id="3.40.630.10">
    <property type="entry name" value="Zn peptidases"/>
    <property type="match status" value="1"/>
</dbReference>